<proteinExistence type="inferred from homology"/>
<accession>A0A099KYV1</accession>
<feature type="domain" description="Peptidase S9A N-terminal" evidence="6">
    <location>
        <begin position="27"/>
        <end position="437"/>
    </location>
</feature>
<organism evidence="7 8">
    <name type="scientific">Colwellia psychrerythraea</name>
    <name type="common">Vibrio psychroerythus</name>
    <dbReference type="NCBI Taxonomy" id="28229"/>
    <lineage>
        <taxon>Bacteria</taxon>
        <taxon>Pseudomonadati</taxon>
        <taxon>Pseudomonadota</taxon>
        <taxon>Gammaproteobacteria</taxon>
        <taxon>Alteromonadales</taxon>
        <taxon>Colwelliaceae</taxon>
        <taxon>Colwellia</taxon>
    </lineage>
</organism>
<evidence type="ECO:0000259" key="6">
    <source>
        <dbReference type="Pfam" id="PF02897"/>
    </source>
</evidence>
<keyword evidence="4" id="KW-0720">Serine protease</keyword>
<dbReference type="EC" id="3.4.21.83" evidence="7"/>
<dbReference type="InterPro" id="IPR051543">
    <property type="entry name" value="Serine_Peptidase_S9A"/>
</dbReference>
<reference evidence="7 8" key="1">
    <citation type="submission" date="2014-08" db="EMBL/GenBank/DDBJ databases">
        <title>Genomic and Phenotypic Diversity of Colwellia psychrerythraea strains from Disparate Marine Basins.</title>
        <authorList>
            <person name="Techtmann S.M."/>
            <person name="Stelling S.C."/>
            <person name="Utturkar S.M."/>
            <person name="Alshibli N."/>
            <person name="Harris A."/>
            <person name="Brown S.D."/>
            <person name="Hazen T.C."/>
        </authorList>
    </citation>
    <scope>NUCLEOTIDE SEQUENCE [LARGE SCALE GENOMIC DNA]</scope>
    <source>
        <strain evidence="7 8">GAB14E</strain>
    </source>
</reference>
<dbReference type="InterPro" id="IPR023302">
    <property type="entry name" value="Pept_S9A_N"/>
</dbReference>
<dbReference type="InterPro" id="IPR029058">
    <property type="entry name" value="AB_hydrolase_fold"/>
</dbReference>
<dbReference type="InterPro" id="IPR002470">
    <property type="entry name" value="Peptidase_S9A"/>
</dbReference>
<dbReference type="GO" id="GO:0004252">
    <property type="term" value="F:serine-type endopeptidase activity"/>
    <property type="evidence" value="ECO:0007669"/>
    <property type="project" value="UniProtKB-EC"/>
</dbReference>
<dbReference type="Pfam" id="PF02897">
    <property type="entry name" value="Peptidase_S9_N"/>
    <property type="match status" value="1"/>
</dbReference>
<protein>
    <submittedName>
        <fullName evidence="7">Oligopeptidase B</fullName>
        <ecNumber evidence="7">3.4.21.83</ecNumber>
    </submittedName>
</protein>
<evidence type="ECO:0000256" key="2">
    <source>
        <dbReference type="ARBA" id="ARBA00022670"/>
    </source>
</evidence>
<comment type="caution">
    <text evidence="7">The sequence shown here is derived from an EMBL/GenBank/DDBJ whole genome shotgun (WGS) entry which is preliminary data.</text>
</comment>
<evidence type="ECO:0000313" key="7">
    <source>
        <dbReference type="EMBL" id="KGJ95924.1"/>
    </source>
</evidence>
<dbReference type="Gene3D" id="3.40.50.1820">
    <property type="entry name" value="alpha/beta hydrolase"/>
    <property type="match status" value="1"/>
</dbReference>
<evidence type="ECO:0000313" key="8">
    <source>
        <dbReference type="Proteomes" id="UP000029868"/>
    </source>
</evidence>
<keyword evidence="3 7" id="KW-0378">Hydrolase</keyword>
<feature type="domain" description="Peptidase S9 prolyl oligopeptidase catalytic" evidence="5">
    <location>
        <begin position="497"/>
        <end position="709"/>
    </location>
</feature>
<sequence>MPISSNTPSSAIKSIPKPVLKQNIVAPIAKKIPHKMAMHDHQRVDNYYWMRDDQRSDEAILTHLNDENSYADAMLAEQKPLQELLFEELKARIVKDDNTVPAKDGKYWYHSEINGEQEYSNYYRATSFSGDNKTLLLDVNDRAKDHEFYDLGDLSISPNDELMSISEDTDSRRIYTINFKDLNKISTAQDAYLSDVLIETEGQIVWANDNQTVFYVKKDLETLLGTQVYRHKLGTPQADDVLVYEEDDHSFYMSLDKSRDDSQIYICLHATESTHYFFLSADEPNGEFVELLPYQEEHEYHADKMGEHFYIVSNYQAKNFRLMKVAVDKVDDINNWQELVPHRKDVLLEGIELFHNFIVITEREHGQIRFIVHTTQGDNAGQQYPLSFDDPCYFACLGDNPEPKSTTARLYYSSLTTPGSLFEFDLATGERKLLKEQQVLGDFSKDDYQSERLFITARDGVEVPVSIVYRSDTFKKDGTNPLLQYGYGAYGITIDPDFSSTTLSLLNRGFVYVIAHIRGSEMLGRQWYESGKKAHKQNTFNDFVDVTKALINQGYGAKDKIFASGGSAGGLLMGAVVNQAPELYLGIGAHVPFLDVLTTMLDETIPLTTNEYDEWGNPNEEQAYQDILAYSPIDNIIAQSYPNILVTTGLHDSQVQYFEPMKWVAKMREFKTDDNLLLFKTDMEAGHGGASGRFKSLKEKALEMSFFISLLPR</sequence>
<gene>
    <name evidence="7" type="ORF">GAB14E_1836</name>
</gene>
<evidence type="ECO:0000256" key="3">
    <source>
        <dbReference type="ARBA" id="ARBA00022801"/>
    </source>
</evidence>
<evidence type="ECO:0000256" key="1">
    <source>
        <dbReference type="ARBA" id="ARBA00005228"/>
    </source>
</evidence>
<dbReference type="FunFam" id="3.40.50.1820:FF:000005">
    <property type="entry name" value="Prolyl endopeptidase"/>
    <property type="match status" value="1"/>
</dbReference>
<dbReference type="Gene3D" id="2.130.10.120">
    <property type="entry name" value="Prolyl oligopeptidase, N-terminal domain"/>
    <property type="match status" value="1"/>
</dbReference>
<comment type="similarity">
    <text evidence="1">Belongs to the peptidase S9A family.</text>
</comment>
<dbReference type="InterPro" id="IPR001375">
    <property type="entry name" value="Peptidase_S9_cat"/>
</dbReference>
<dbReference type="PANTHER" id="PTHR11757:SF19">
    <property type="entry name" value="PROLYL ENDOPEPTIDASE-LIKE"/>
    <property type="match status" value="1"/>
</dbReference>
<keyword evidence="2" id="KW-0645">Protease</keyword>
<dbReference type="GO" id="GO:0006508">
    <property type="term" value="P:proteolysis"/>
    <property type="evidence" value="ECO:0007669"/>
    <property type="project" value="UniProtKB-KW"/>
</dbReference>
<dbReference type="PANTHER" id="PTHR11757">
    <property type="entry name" value="PROTEASE FAMILY S9A OLIGOPEPTIDASE"/>
    <property type="match status" value="1"/>
</dbReference>
<dbReference type="Pfam" id="PF00326">
    <property type="entry name" value="Peptidase_S9"/>
    <property type="match status" value="1"/>
</dbReference>
<name>A0A099KYV1_COLPS</name>
<evidence type="ECO:0000256" key="4">
    <source>
        <dbReference type="ARBA" id="ARBA00022825"/>
    </source>
</evidence>
<dbReference type="AlphaFoldDB" id="A0A099KYV1"/>
<evidence type="ECO:0000259" key="5">
    <source>
        <dbReference type="Pfam" id="PF00326"/>
    </source>
</evidence>
<dbReference type="Proteomes" id="UP000029868">
    <property type="component" value="Unassembled WGS sequence"/>
</dbReference>
<dbReference type="SUPFAM" id="SSF53474">
    <property type="entry name" value="alpha/beta-Hydrolases"/>
    <property type="match status" value="1"/>
</dbReference>
<dbReference type="PATRIC" id="fig|28229.3.peg.1442"/>
<dbReference type="PRINTS" id="PR00862">
    <property type="entry name" value="PROLIGOPTASE"/>
</dbReference>
<dbReference type="EMBL" id="JQEC01000014">
    <property type="protein sequence ID" value="KGJ95924.1"/>
    <property type="molecule type" value="Genomic_DNA"/>
</dbReference>
<dbReference type="SUPFAM" id="SSF50993">
    <property type="entry name" value="Peptidase/esterase 'gauge' domain"/>
    <property type="match status" value="1"/>
</dbReference>